<gene>
    <name evidence="10" type="ORF">TRUGW13939_07242</name>
</gene>
<dbReference type="InterPro" id="IPR027417">
    <property type="entry name" value="P-loop_NTPase"/>
</dbReference>
<dbReference type="Proteomes" id="UP000509510">
    <property type="component" value="Chromosome IV"/>
</dbReference>
<dbReference type="EC" id="2.5.1.75" evidence="5 6"/>
<dbReference type="Gene3D" id="1.10.20.140">
    <property type="match status" value="1"/>
</dbReference>
<dbReference type="PANTHER" id="PTHR11088:SF89">
    <property type="entry name" value="TRNA DIMETHYLALLYLTRANSFERASE"/>
    <property type="match status" value="1"/>
</dbReference>
<dbReference type="SUPFAM" id="SSF52540">
    <property type="entry name" value="P-loop containing nucleoside triphosphate hydrolases"/>
    <property type="match status" value="2"/>
</dbReference>
<feature type="domain" description="C2H2-type" evidence="9">
    <location>
        <begin position="414"/>
        <end position="436"/>
    </location>
</feature>
<evidence type="ECO:0000256" key="2">
    <source>
        <dbReference type="ARBA" id="ARBA00022679"/>
    </source>
</evidence>
<protein>
    <recommendedName>
        <fullName evidence="5 6">tRNA dimethylallyltransferase</fullName>
        <ecNumber evidence="5 6">2.5.1.75</ecNumber>
    </recommendedName>
</protein>
<sequence length="475" mass="53918">MEPLITVVGATGTGKSNLAVDLAKRFNGEIINGDAMQLYRGLPIITNKISVEERQDVPHHLIDFVDLEEETWRISRFRNECLRLIKDIHARGKIPILVGGTSYYVQGVLFHDGLVDKGTEDSDQTSDQECGGHQEGSSSARSKDWAILDAPAEVMLAKLREVDPIMAGRWHVNEARKIRRSLEIYLKTGRPASEIYAEQQRQRQATIDHVEGAVTGQLRYPTLVFWMHAEREKLYTRLETRVEKMVEQGLIPEAQSLSEYLRDKESQGLHVDRTRGIWVSIGFKEMEPYFNMLRAGNSSDEQIEALKRACIESVKTSTRQYSSKQTRWIRLKLWTALADVSATDRLYVLDATDPSAWDSCITEPTERIVQEFLSNGNLPKPESLSVLAQTTLEERTKTYKKENQTDFTVKQIACEPCGKMLMGQEQWDLHVRGSAHRRTIKSIAKRAQAQEYLRSRASAEVPEETAPADETRGLA</sequence>
<dbReference type="HAMAP" id="MF_00185">
    <property type="entry name" value="IPP_trans"/>
    <property type="match status" value="1"/>
</dbReference>
<evidence type="ECO:0000256" key="8">
    <source>
        <dbReference type="SAM" id="MobiDB-lite"/>
    </source>
</evidence>
<dbReference type="NCBIfam" id="TIGR00174">
    <property type="entry name" value="miaA"/>
    <property type="match status" value="1"/>
</dbReference>
<proteinExistence type="inferred from homology"/>
<dbReference type="EMBL" id="CP055901">
    <property type="protein sequence ID" value="QKX60100.1"/>
    <property type="molecule type" value="Genomic_DNA"/>
</dbReference>
<dbReference type="RefSeq" id="XP_035346277.1">
    <property type="nucleotide sequence ID" value="XM_035490384.1"/>
</dbReference>
<evidence type="ECO:0000256" key="5">
    <source>
        <dbReference type="PIRNR" id="PIRNR039110"/>
    </source>
</evidence>
<dbReference type="AlphaFoldDB" id="A0A7H8R149"/>
<keyword evidence="2 5" id="KW-0808">Transferase</keyword>
<keyword evidence="11" id="KW-1185">Reference proteome</keyword>
<keyword evidence="5" id="KW-0963">Cytoplasm</keyword>
<dbReference type="GO" id="GO:0052381">
    <property type="term" value="F:tRNA dimethylallyltransferase activity"/>
    <property type="evidence" value="ECO:0007669"/>
    <property type="project" value="UniProtKB-UniRule"/>
</dbReference>
<evidence type="ECO:0000259" key="9">
    <source>
        <dbReference type="PROSITE" id="PS00028"/>
    </source>
</evidence>
<dbReference type="Gene3D" id="3.30.160.60">
    <property type="entry name" value="Classic Zinc Finger"/>
    <property type="match status" value="1"/>
</dbReference>
<keyword evidence="5 6" id="KW-0819">tRNA processing</keyword>
<dbReference type="GO" id="GO:0005524">
    <property type="term" value="F:ATP binding"/>
    <property type="evidence" value="ECO:0007669"/>
    <property type="project" value="UniProtKB-UniRule"/>
</dbReference>
<dbReference type="KEGG" id="trg:TRUGW13939_07242"/>
<keyword evidence="3 5" id="KW-0547">Nucleotide-binding</keyword>
<dbReference type="InterPro" id="IPR039657">
    <property type="entry name" value="Dimethylallyltransferase"/>
</dbReference>
<feature type="region of interest" description="Disordered" evidence="8">
    <location>
        <begin position="118"/>
        <end position="142"/>
    </location>
</feature>
<dbReference type="PANTHER" id="PTHR11088">
    <property type="entry name" value="TRNA DIMETHYLALLYLTRANSFERASE"/>
    <property type="match status" value="1"/>
</dbReference>
<evidence type="ECO:0000313" key="10">
    <source>
        <dbReference type="EMBL" id="QKX60100.1"/>
    </source>
</evidence>
<keyword evidence="4 5" id="KW-0067">ATP-binding</keyword>
<comment type="function">
    <text evidence="5">Catalyzes the transfer of a dimethylallyl group onto the adenine at position 37.</text>
</comment>
<dbReference type="GeneID" id="55994735"/>
<dbReference type="PIRSF" id="PIRSF039110">
    <property type="entry name" value="IPP_transferase"/>
    <property type="match status" value="1"/>
</dbReference>
<organism evidence="10 11">
    <name type="scientific">Talaromyces rugulosus</name>
    <name type="common">Penicillium rugulosum</name>
    <dbReference type="NCBI Taxonomy" id="121627"/>
    <lineage>
        <taxon>Eukaryota</taxon>
        <taxon>Fungi</taxon>
        <taxon>Dikarya</taxon>
        <taxon>Ascomycota</taxon>
        <taxon>Pezizomycotina</taxon>
        <taxon>Eurotiomycetes</taxon>
        <taxon>Eurotiomycetidae</taxon>
        <taxon>Eurotiales</taxon>
        <taxon>Trichocomaceae</taxon>
        <taxon>Talaromyces</taxon>
        <taxon>Talaromyces sect. Islandici</taxon>
    </lineage>
</organism>
<dbReference type="Gene3D" id="3.40.50.300">
    <property type="entry name" value="P-loop containing nucleotide triphosphate hydrolases"/>
    <property type="match status" value="1"/>
</dbReference>
<accession>A0A7H8R149</accession>
<evidence type="ECO:0000256" key="4">
    <source>
        <dbReference type="ARBA" id="ARBA00022840"/>
    </source>
</evidence>
<comment type="catalytic activity">
    <reaction evidence="5 6">
        <text>adenosine(37) in tRNA + dimethylallyl diphosphate = N(6)-dimethylallyladenosine(37) in tRNA + diphosphate</text>
        <dbReference type="Rhea" id="RHEA:26482"/>
        <dbReference type="Rhea" id="RHEA-COMP:10162"/>
        <dbReference type="Rhea" id="RHEA-COMP:10375"/>
        <dbReference type="ChEBI" id="CHEBI:33019"/>
        <dbReference type="ChEBI" id="CHEBI:57623"/>
        <dbReference type="ChEBI" id="CHEBI:74411"/>
        <dbReference type="ChEBI" id="CHEBI:74415"/>
        <dbReference type="EC" id="2.5.1.75"/>
    </reaction>
</comment>
<evidence type="ECO:0000256" key="7">
    <source>
        <dbReference type="RuleBase" id="RU003785"/>
    </source>
</evidence>
<feature type="region of interest" description="Disordered" evidence="8">
    <location>
        <begin position="454"/>
        <end position="475"/>
    </location>
</feature>
<dbReference type="GO" id="GO:0005739">
    <property type="term" value="C:mitochondrion"/>
    <property type="evidence" value="ECO:0007669"/>
    <property type="project" value="TreeGrafter"/>
</dbReference>
<evidence type="ECO:0000256" key="6">
    <source>
        <dbReference type="RuleBase" id="RU003783"/>
    </source>
</evidence>
<evidence type="ECO:0000256" key="1">
    <source>
        <dbReference type="ARBA" id="ARBA00005842"/>
    </source>
</evidence>
<name>A0A7H8R149_TALRU</name>
<dbReference type="InterPro" id="IPR030666">
    <property type="entry name" value="IPP_transferase_euk"/>
</dbReference>
<dbReference type="Pfam" id="PF01715">
    <property type="entry name" value="IPPT"/>
    <property type="match status" value="1"/>
</dbReference>
<dbReference type="InterPro" id="IPR013087">
    <property type="entry name" value="Znf_C2H2_type"/>
</dbReference>
<dbReference type="OrthoDB" id="775260at2759"/>
<dbReference type="PROSITE" id="PS00028">
    <property type="entry name" value="ZINC_FINGER_C2H2_1"/>
    <property type="match status" value="1"/>
</dbReference>
<comment type="similarity">
    <text evidence="1 5 7">Belongs to the IPP transferase family.</text>
</comment>
<reference evidence="11" key="1">
    <citation type="submission" date="2020-06" db="EMBL/GenBank/DDBJ databases">
        <title>A chromosome-scale genome assembly of Talaromyces rugulosus W13939.</title>
        <authorList>
            <person name="Wang B."/>
            <person name="Guo L."/>
            <person name="Ye K."/>
            <person name="Wang L."/>
        </authorList>
    </citation>
    <scope>NUCLEOTIDE SEQUENCE [LARGE SCALE GENOMIC DNA]</scope>
    <source>
        <strain evidence="11">W13939</strain>
    </source>
</reference>
<dbReference type="InterPro" id="IPR018022">
    <property type="entry name" value="IPT"/>
</dbReference>
<evidence type="ECO:0000256" key="3">
    <source>
        <dbReference type="ARBA" id="ARBA00022741"/>
    </source>
</evidence>
<evidence type="ECO:0000313" key="11">
    <source>
        <dbReference type="Proteomes" id="UP000509510"/>
    </source>
</evidence>
<dbReference type="GO" id="GO:0006400">
    <property type="term" value="P:tRNA modification"/>
    <property type="evidence" value="ECO:0007669"/>
    <property type="project" value="TreeGrafter"/>
</dbReference>